<reference evidence="9 10" key="1">
    <citation type="submission" date="2022-06" db="EMBL/GenBank/DDBJ databases">
        <title>Halogeometricum sp. a new haloarchaeum isolate from saline soil.</title>
        <authorList>
            <person name="Strakova D."/>
            <person name="Galisteo C."/>
            <person name="Sanchez-Porro C."/>
            <person name="Ventosa A."/>
        </authorList>
    </citation>
    <scope>NUCLEOTIDE SEQUENCE [LARGE SCALE GENOMIC DNA]</scope>
    <source>
        <strain evidence="10">S3BR25-2</strain>
    </source>
</reference>
<evidence type="ECO:0000256" key="1">
    <source>
        <dbReference type="ARBA" id="ARBA00004202"/>
    </source>
</evidence>
<dbReference type="Proteomes" id="UP001254813">
    <property type="component" value="Unassembled WGS sequence"/>
</dbReference>
<gene>
    <name evidence="9" type="ORF">NDI79_12440</name>
</gene>
<dbReference type="SMART" id="SM00382">
    <property type="entry name" value="AAA"/>
    <property type="match status" value="1"/>
</dbReference>
<feature type="domain" description="ABC transporter" evidence="8">
    <location>
        <begin position="25"/>
        <end position="258"/>
    </location>
</feature>
<keyword evidence="4" id="KW-0547">Nucleotide-binding</keyword>
<dbReference type="InterPro" id="IPR008995">
    <property type="entry name" value="Mo/tungstate-bd_C_term_dom"/>
</dbReference>
<evidence type="ECO:0000256" key="2">
    <source>
        <dbReference type="ARBA" id="ARBA00022448"/>
    </source>
</evidence>
<dbReference type="Gene3D" id="2.40.50.100">
    <property type="match status" value="1"/>
</dbReference>
<dbReference type="Gene3D" id="3.40.50.300">
    <property type="entry name" value="P-loop containing nucleotide triphosphate hydrolases"/>
    <property type="match status" value="1"/>
</dbReference>
<keyword evidence="10" id="KW-1185">Reference proteome</keyword>
<dbReference type="Pfam" id="PF08402">
    <property type="entry name" value="TOBE_2"/>
    <property type="match status" value="1"/>
</dbReference>
<dbReference type="PANTHER" id="PTHR43875">
    <property type="entry name" value="MALTODEXTRIN IMPORT ATP-BINDING PROTEIN MSMX"/>
    <property type="match status" value="1"/>
</dbReference>
<evidence type="ECO:0000313" key="10">
    <source>
        <dbReference type="Proteomes" id="UP001254813"/>
    </source>
</evidence>
<dbReference type="SUPFAM" id="SSF50331">
    <property type="entry name" value="MOP-like"/>
    <property type="match status" value="1"/>
</dbReference>
<protein>
    <submittedName>
        <fullName evidence="9">ABC transporter ATP-binding protein</fullName>
    </submittedName>
</protein>
<organism evidence="9 10">
    <name type="scientific">Halogeometricum luteum</name>
    <dbReference type="NCBI Taxonomy" id="2950537"/>
    <lineage>
        <taxon>Archaea</taxon>
        <taxon>Methanobacteriati</taxon>
        <taxon>Methanobacteriota</taxon>
        <taxon>Stenosarchaea group</taxon>
        <taxon>Halobacteria</taxon>
        <taxon>Halobacteriales</taxon>
        <taxon>Haloferacaceae</taxon>
        <taxon>Halogeometricum</taxon>
    </lineage>
</organism>
<dbReference type="Pfam" id="PF00005">
    <property type="entry name" value="ABC_tran"/>
    <property type="match status" value="1"/>
</dbReference>
<dbReference type="SUPFAM" id="SSF52540">
    <property type="entry name" value="P-loop containing nucleoside triphosphate hydrolases"/>
    <property type="match status" value="1"/>
</dbReference>
<evidence type="ECO:0000256" key="6">
    <source>
        <dbReference type="ARBA" id="ARBA00022967"/>
    </source>
</evidence>
<dbReference type="InterPro" id="IPR013611">
    <property type="entry name" value="Transp-assoc_OB_typ2"/>
</dbReference>
<dbReference type="InterPro" id="IPR003593">
    <property type="entry name" value="AAA+_ATPase"/>
</dbReference>
<keyword evidence="6" id="KW-1278">Translocase</keyword>
<dbReference type="InterPro" id="IPR017871">
    <property type="entry name" value="ABC_transporter-like_CS"/>
</dbReference>
<keyword evidence="5 9" id="KW-0067">ATP-binding</keyword>
<comment type="caution">
    <text evidence="9">The sequence shown here is derived from an EMBL/GenBank/DDBJ whole genome shotgun (WGS) entry which is preliminary data.</text>
</comment>
<name>A0ABU2G2G8_9EURY</name>
<dbReference type="PANTHER" id="PTHR43875:SF15">
    <property type="entry name" value="TREHALOSE IMPORT ATP-BINDING PROTEIN SUGC"/>
    <property type="match status" value="1"/>
</dbReference>
<dbReference type="InterPro" id="IPR003439">
    <property type="entry name" value="ABC_transporter-like_ATP-bd"/>
</dbReference>
<sequence length="382" mass="41676">MNEVVSDESGRKARNDTGRTGEPVIRIADLRKTFDSGSIVACEGVNLSIDTEDFVVLLGPSGCGKTTTLRCISGLELPDSGEVVIDGVDMTGVKPKDRNLAFVFQSVALFPHKSVRGNLQFGLDMSTKLSKAEKKERVEDIAKMLGIEDKLDQKPSSLSGGQQQRVSLGRAMVMEPAAFLLDEPFSALDAKLRKRMQTEIKELQGRLETPMVFVTHDQEEAMAIGDKIVIMDGGVIQQIGSPYEVFNEPVNQFVAEFIGSPSVNTIESRLSRSSGGFVLENDLFSLPLDAELPAAVTDGEPVTFAIRPQYIHVAQPGEELFSGTVKLVEPQGDRDTVYLDAEGREIRAVVPQNTVAPEEEALSLTIEPDKFWIFDESGGRLS</sequence>
<dbReference type="GO" id="GO:0005524">
    <property type="term" value="F:ATP binding"/>
    <property type="evidence" value="ECO:0007669"/>
    <property type="project" value="UniProtKB-KW"/>
</dbReference>
<evidence type="ECO:0000313" key="9">
    <source>
        <dbReference type="EMBL" id="MDS0294980.1"/>
    </source>
</evidence>
<dbReference type="PROSITE" id="PS50893">
    <property type="entry name" value="ABC_TRANSPORTER_2"/>
    <property type="match status" value="1"/>
</dbReference>
<dbReference type="InterPro" id="IPR012340">
    <property type="entry name" value="NA-bd_OB-fold"/>
</dbReference>
<keyword evidence="7" id="KW-0472">Membrane</keyword>
<evidence type="ECO:0000256" key="3">
    <source>
        <dbReference type="ARBA" id="ARBA00022475"/>
    </source>
</evidence>
<comment type="subcellular location">
    <subcellularLocation>
        <location evidence="1">Cell membrane</location>
        <topology evidence="1">Peripheral membrane protein</topology>
    </subcellularLocation>
</comment>
<evidence type="ECO:0000256" key="5">
    <source>
        <dbReference type="ARBA" id="ARBA00022840"/>
    </source>
</evidence>
<keyword evidence="3" id="KW-1003">Cell membrane</keyword>
<evidence type="ECO:0000256" key="7">
    <source>
        <dbReference type="ARBA" id="ARBA00023136"/>
    </source>
</evidence>
<dbReference type="InterPro" id="IPR047641">
    <property type="entry name" value="ABC_transpr_MalK/UgpC-like"/>
</dbReference>
<dbReference type="PROSITE" id="PS00211">
    <property type="entry name" value="ABC_TRANSPORTER_1"/>
    <property type="match status" value="1"/>
</dbReference>
<accession>A0ABU2G2G8</accession>
<dbReference type="InterPro" id="IPR027417">
    <property type="entry name" value="P-loop_NTPase"/>
</dbReference>
<dbReference type="RefSeq" id="WP_310928825.1">
    <property type="nucleotide sequence ID" value="NZ_JAMQOQ010000003.1"/>
</dbReference>
<evidence type="ECO:0000259" key="8">
    <source>
        <dbReference type="PROSITE" id="PS50893"/>
    </source>
</evidence>
<evidence type="ECO:0000256" key="4">
    <source>
        <dbReference type="ARBA" id="ARBA00022741"/>
    </source>
</evidence>
<dbReference type="EMBL" id="JAMQOQ010000003">
    <property type="protein sequence ID" value="MDS0294980.1"/>
    <property type="molecule type" value="Genomic_DNA"/>
</dbReference>
<dbReference type="Gene3D" id="2.40.50.140">
    <property type="entry name" value="Nucleic acid-binding proteins"/>
    <property type="match status" value="1"/>
</dbReference>
<proteinExistence type="predicted"/>
<keyword evidence="2" id="KW-0813">Transport</keyword>